<keyword evidence="3" id="KW-1185">Reference proteome</keyword>
<comment type="caution">
    <text evidence="2">The sequence shown here is derived from an EMBL/GenBank/DDBJ whole genome shotgun (WGS) entry which is preliminary data.</text>
</comment>
<dbReference type="AlphaFoldDB" id="A0A934J2X8"/>
<gene>
    <name evidence="2" type="ORF">JFN88_04060</name>
</gene>
<dbReference type="RefSeq" id="WP_199018053.1">
    <property type="nucleotide sequence ID" value="NZ_JAELUP010000009.1"/>
</dbReference>
<dbReference type="Proteomes" id="UP000640274">
    <property type="component" value="Unassembled WGS sequence"/>
</dbReference>
<accession>A0A934J2X8</accession>
<keyword evidence="1" id="KW-1133">Transmembrane helix</keyword>
<reference evidence="2" key="1">
    <citation type="submission" date="2020-12" db="EMBL/GenBank/DDBJ databases">
        <authorList>
            <person name="Huq M.A."/>
        </authorList>
    </citation>
    <scope>NUCLEOTIDE SEQUENCE</scope>
    <source>
        <strain evidence="2">MAHUQ-46</strain>
    </source>
</reference>
<proteinExistence type="predicted"/>
<name>A0A934J2X8_9BACL</name>
<evidence type="ECO:0000256" key="1">
    <source>
        <dbReference type="SAM" id="Phobius"/>
    </source>
</evidence>
<organism evidence="2 3">
    <name type="scientific">Paenibacillus roseus</name>
    <dbReference type="NCBI Taxonomy" id="2798579"/>
    <lineage>
        <taxon>Bacteria</taxon>
        <taxon>Bacillati</taxon>
        <taxon>Bacillota</taxon>
        <taxon>Bacilli</taxon>
        <taxon>Bacillales</taxon>
        <taxon>Paenibacillaceae</taxon>
        <taxon>Paenibacillus</taxon>
    </lineage>
</organism>
<dbReference type="EMBL" id="JAELUP010000009">
    <property type="protein sequence ID" value="MBJ6360498.1"/>
    <property type="molecule type" value="Genomic_DNA"/>
</dbReference>
<keyword evidence="1" id="KW-0812">Transmembrane</keyword>
<keyword evidence="1" id="KW-0472">Membrane</keyword>
<dbReference type="InterPro" id="IPR027417">
    <property type="entry name" value="P-loop_NTPase"/>
</dbReference>
<sequence>MKIYCSGIDPQWTQMLRDADYETVMYQEAPGSSVVANQVYLFSSRVVSTDKLEQTATEYPDATLIYSYQEPGIAGWRSIQIMCQALGIKFLRPGIGQDALIQQMDIWFQKKMKSLTPMIGVFGVVPGIGCTSIAALLAKHMPSQQKKVLLGLNLFNPGWHQANPNVSLDGWRMRMIQKMMQPADTNSLIYVEGVLYLPGNADPLITLDYAESEFEHLTDTFRKENVLITDNGAIPHSAAWVSAVQRSDIRIMVSHPKYTLQLERLMRLSSDLGVDPGNWFLIQNKAGADMIPTATIAHNLGMQVFSHFSALPIYKDGETNFFLPVSRKEQDQIKQAGAIISSIREDVYV</sequence>
<feature type="transmembrane region" description="Helical" evidence="1">
    <location>
        <begin position="118"/>
        <end position="138"/>
    </location>
</feature>
<evidence type="ECO:0000313" key="3">
    <source>
        <dbReference type="Proteomes" id="UP000640274"/>
    </source>
</evidence>
<protein>
    <submittedName>
        <fullName evidence="2">Uncharacterized protein</fullName>
    </submittedName>
</protein>
<dbReference type="SUPFAM" id="SSF52540">
    <property type="entry name" value="P-loop containing nucleoside triphosphate hydrolases"/>
    <property type="match status" value="1"/>
</dbReference>
<evidence type="ECO:0000313" key="2">
    <source>
        <dbReference type="EMBL" id="MBJ6360498.1"/>
    </source>
</evidence>